<evidence type="ECO:0000256" key="3">
    <source>
        <dbReference type="ARBA" id="ARBA00022630"/>
    </source>
</evidence>
<protein>
    <recommendedName>
        <fullName evidence="9">FAD-binding domain-containing protein</fullName>
    </recommendedName>
</protein>
<dbReference type="PRINTS" id="PR00420">
    <property type="entry name" value="RNGMNOXGNASE"/>
</dbReference>
<dbReference type="Proteomes" id="UP001148312">
    <property type="component" value="Unassembled WGS sequence"/>
</dbReference>
<evidence type="ECO:0000313" key="11">
    <source>
        <dbReference type="Proteomes" id="UP001148312"/>
    </source>
</evidence>
<dbReference type="PANTHER" id="PTHR47356">
    <property type="entry name" value="FAD-DEPENDENT MONOOXYGENASE ASQG-RELATED"/>
    <property type="match status" value="1"/>
</dbReference>
<gene>
    <name evidence="10" type="ORF">N7539_006993</name>
</gene>
<accession>A0A9X0BSH7</accession>
<dbReference type="EMBL" id="JAPWDQ010000009">
    <property type="protein sequence ID" value="KAJ5481099.1"/>
    <property type="molecule type" value="Genomic_DNA"/>
</dbReference>
<proteinExistence type="inferred from homology"/>
<evidence type="ECO:0000256" key="8">
    <source>
        <dbReference type="ARBA" id="ARBA00023136"/>
    </source>
</evidence>
<comment type="caution">
    <text evidence="10">The sequence shown here is derived from an EMBL/GenBank/DDBJ whole genome shotgun (WGS) entry which is preliminary data.</text>
</comment>
<organism evidence="10 11">
    <name type="scientific">Penicillium diatomitis</name>
    <dbReference type="NCBI Taxonomy" id="2819901"/>
    <lineage>
        <taxon>Eukaryota</taxon>
        <taxon>Fungi</taxon>
        <taxon>Dikarya</taxon>
        <taxon>Ascomycota</taxon>
        <taxon>Pezizomycotina</taxon>
        <taxon>Eurotiomycetes</taxon>
        <taxon>Eurotiomycetidae</taxon>
        <taxon>Eurotiales</taxon>
        <taxon>Aspergillaceae</taxon>
        <taxon>Penicillium</taxon>
    </lineage>
</organism>
<keyword evidence="8" id="KW-0472">Membrane</keyword>
<dbReference type="RefSeq" id="XP_056788529.1">
    <property type="nucleotide sequence ID" value="XM_056936594.1"/>
</dbReference>
<sequence>MGDLVRNHVTVGIVGGGVAGLALAKMLEMSGISYRLWESHHRFAPLAGASVGVLPNGLRILDQLGMINAINQYNVKRQVWEHRDANGKLHASFNPGAVMEEKLGYGGVLMERHHLLRILHESIDDKTKLFSSKRVVSVLQADSGATIVADDGSQLACEILAGADGVKSVVRREIEKDTMSRSENPDFQFDARFVCVWGISDPVSSIGPGRSFTIYRPGVSLLVFSGHGGVTSWFVTREIQAGEASRQFSEQESQALCGQVADVTVTDGIKFAAILRKRRFTIMTALEEGLAERFFSGRLFLLGDSAHKMVPHGAMGANQALESAAAFTNLLRPLVSQTRMGGMRTILSRPEVESCLSQYEKRRRDRAAAVLRASRLGCRAHLKIGPESEAYWSNLHQMTSSEGIAKMLTSMCSAEKLADWDGGSSNVKVYTSFARAQQAD</sequence>
<dbReference type="Pfam" id="PF01494">
    <property type="entry name" value="FAD_binding_3"/>
    <property type="match status" value="1"/>
</dbReference>
<name>A0A9X0BSH7_9EURO</name>
<evidence type="ECO:0000313" key="10">
    <source>
        <dbReference type="EMBL" id="KAJ5481099.1"/>
    </source>
</evidence>
<evidence type="ECO:0000256" key="6">
    <source>
        <dbReference type="ARBA" id="ARBA00022989"/>
    </source>
</evidence>
<keyword evidence="3" id="KW-0285">Flavoprotein</keyword>
<dbReference type="GeneID" id="81626843"/>
<keyword evidence="11" id="KW-1185">Reference proteome</keyword>
<comment type="similarity">
    <text evidence="2">Belongs to the paxM FAD-dependent monooxygenase family.</text>
</comment>
<comment type="subcellular location">
    <subcellularLocation>
        <location evidence="1">Membrane</location>
    </subcellularLocation>
</comment>
<keyword evidence="5" id="KW-0274">FAD</keyword>
<dbReference type="PANTHER" id="PTHR47356:SF2">
    <property type="entry name" value="FAD-BINDING DOMAIN-CONTAINING PROTEIN-RELATED"/>
    <property type="match status" value="1"/>
</dbReference>
<keyword evidence="7" id="KW-0560">Oxidoreductase</keyword>
<evidence type="ECO:0000256" key="2">
    <source>
        <dbReference type="ARBA" id="ARBA00007992"/>
    </source>
</evidence>
<evidence type="ECO:0000256" key="4">
    <source>
        <dbReference type="ARBA" id="ARBA00022692"/>
    </source>
</evidence>
<evidence type="ECO:0000256" key="1">
    <source>
        <dbReference type="ARBA" id="ARBA00004370"/>
    </source>
</evidence>
<dbReference type="GO" id="GO:0004497">
    <property type="term" value="F:monooxygenase activity"/>
    <property type="evidence" value="ECO:0007669"/>
    <property type="project" value="InterPro"/>
</dbReference>
<reference evidence="10" key="2">
    <citation type="journal article" date="2023" name="IMA Fungus">
        <title>Comparative genomic study of the Penicillium genus elucidates a diverse pangenome and 15 lateral gene transfer events.</title>
        <authorList>
            <person name="Petersen C."/>
            <person name="Sorensen T."/>
            <person name="Nielsen M.R."/>
            <person name="Sondergaard T.E."/>
            <person name="Sorensen J.L."/>
            <person name="Fitzpatrick D.A."/>
            <person name="Frisvad J.C."/>
            <person name="Nielsen K.L."/>
        </authorList>
    </citation>
    <scope>NUCLEOTIDE SEQUENCE</scope>
    <source>
        <strain evidence="10">IBT 30728</strain>
    </source>
</reference>
<reference evidence="10" key="1">
    <citation type="submission" date="2022-12" db="EMBL/GenBank/DDBJ databases">
        <authorList>
            <person name="Petersen C."/>
        </authorList>
    </citation>
    <scope>NUCLEOTIDE SEQUENCE</scope>
    <source>
        <strain evidence="10">IBT 30728</strain>
    </source>
</reference>
<dbReference type="GO" id="GO:0071949">
    <property type="term" value="F:FAD binding"/>
    <property type="evidence" value="ECO:0007669"/>
    <property type="project" value="InterPro"/>
</dbReference>
<dbReference type="AlphaFoldDB" id="A0A9X0BSH7"/>
<evidence type="ECO:0000256" key="5">
    <source>
        <dbReference type="ARBA" id="ARBA00022827"/>
    </source>
</evidence>
<evidence type="ECO:0000256" key="7">
    <source>
        <dbReference type="ARBA" id="ARBA00023002"/>
    </source>
</evidence>
<dbReference type="Gene3D" id="3.50.50.60">
    <property type="entry name" value="FAD/NAD(P)-binding domain"/>
    <property type="match status" value="1"/>
</dbReference>
<dbReference type="GO" id="GO:0016020">
    <property type="term" value="C:membrane"/>
    <property type="evidence" value="ECO:0007669"/>
    <property type="project" value="UniProtKB-SubCell"/>
</dbReference>
<dbReference type="SUPFAM" id="SSF51905">
    <property type="entry name" value="FAD/NAD(P)-binding domain"/>
    <property type="match status" value="1"/>
</dbReference>
<dbReference type="InterPro" id="IPR050562">
    <property type="entry name" value="FAD_mOase_fung"/>
</dbReference>
<keyword evidence="4" id="KW-0812">Transmembrane</keyword>
<evidence type="ECO:0000259" key="9">
    <source>
        <dbReference type="Pfam" id="PF01494"/>
    </source>
</evidence>
<keyword evidence="6" id="KW-1133">Transmembrane helix</keyword>
<dbReference type="InterPro" id="IPR002938">
    <property type="entry name" value="FAD-bd"/>
</dbReference>
<dbReference type="InterPro" id="IPR036188">
    <property type="entry name" value="FAD/NAD-bd_sf"/>
</dbReference>
<feature type="domain" description="FAD-binding" evidence="9">
    <location>
        <begin position="9"/>
        <end position="373"/>
    </location>
</feature>